<evidence type="ECO:0008006" key="3">
    <source>
        <dbReference type="Google" id="ProtNLM"/>
    </source>
</evidence>
<name>A0AAW1VYU3_RUBAR</name>
<comment type="caution">
    <text evidence="1">The sequence shown here is derived from an EMBL/GenBank/DDBJ whole genome shotgun (WGS) entry which is preliminary data.</text>
</comment>
<organism evidence="1 2">
    <name type="scientific">Rubus argutus</name>
    <name type="common">Southern blackberry</name>
    <dbReference type="NCBI Taxonomy" id="59490"/>
    <lineage>
        <taxon>Eukaryota</taxon>
        <taxon>Viridiplantae</taxon>
        <taxon>Streptophyta</taxon>
        <taxon>Embryophyta</taxon>
        <taxon>Tracheophyta</taxon>
        <taxon>Spermatophyta</taxon>
        <taxon>Magnoliopsida</taxon>
        <taxon>eudicotyledons</taxon>
        <taxon>Gunneridae</taxon>
        <taxon>Pentapetalae</taxon>
        <taxon>rosids</taxon>
        <taxon>fabids</taxon>
        <taxon>Rosales</taxon>
        <taxon>Rosaceae</taxon>
        <taxon>Rosoideae</taxon>
        <taxon>Rosoideae incertae sedis</taxon>
        <taxon>Rubus</taxon>
    </lineage>
</organism>
<dbReference type="AlphaFoldDB" id="A0AAW1VYU3"/>
<sequence length="97" mass="11021">MSDGATRAERRWIEMMQARADCLLTARAVVDCCEWVGCRFELVMARWLRTRDGGLLSLEWHGWFTGARVAMKVAMVIESTHGVEAEKAMVLLWIGYG</sequence>
<proteinExistence type="predicted"/>
<evidence type="ECO:0000313" key="1">
    <source>
        <dbReference type="EMBL" id="KAK9912038.1"/>
    </source>
</evidence>
<keyword evidence="2" id="KW-1185">Reference proteome</keyword>
<reference evidence="1 2" key="1">
    <citation type="journal article" date="2023" name="G3 (Bethesda)">
        <title>A chromosome-length genome assembly and annotation of blackberry (Rubus argutus, cv. 'Hillquist').</title>
        <authorList>
            <person name="Bruna T."/>
            <person name="Aryal R."/>
            <person name="Dudchenko O."/>
            <person name="Sargent D.J."/>
            <person name="Mead D."/>
            <person name="Buti M."/>
            <person name="Cavallini A."/>
            <person name="Hytonen T."/>
            <person name="Andres J."/>
            <person name="Pham M."/>
            <person name="Weisz D."/>
            <person name="Mascagni F."/>
            <person name="Usai G."/>
            <person name="Natali L."/>
            <person name="Bassil N."/>
            <person name="Fernandez G.E."/>
            <person name="Lomsadze A."/>
            <person name="Armour M."/>
            <person name="Olukolu B."/>
            <person name="Poorten T."/>
            <person name="Britton C."/>
            <person name="Davik J."/>
            <person name="Ashrafi H."/>
            <person name="Aiden E.L."/>
            <person name="Borodovsky M."/>
            <person name="Worthington M."/>
        </authorList>
    </citation>
    <scope>NUCLEOTIDE SEQUENCE [LARGE SCALE GENOMIC DNA]</scope>
    <source>
        <strain evidence="1">PI 553951</strain>
    </source>
</reference>
<protein>
    <recommendedName>
        <fullName evidence="3">PH domain-containing protein</fullName>
    </recommendedName>
</protein>
<accession>A0AAW1VYU3</accession>
<dbReference type="EMBL" id="JBEDUW010000007">
    <property type="protein sequence ID" value="KAK9912038.1"/>
    <property type="molecule type" value="Genomic_DNA"/>
</dbReference>
<dbReference type="Proteomes" id="UP001457282">
    <property type="component" value="Unassembled WGS sequence"/>
</dbReference>
<gene>
    <name evidence="1" type="ORF">M0R45_035912</name>
</gene>
<evidence type="ECO:0000313" key="2">
    <source>
        <dbReference type="Proteomes" id="UP001457282"/>
    </source>
</evidence>